<sequence length="159" mass="18377">MKGVCRLNSHERTTSINTTTQNLARALFTVNRHAKTATNPKFLYNLKRQAICKMIKEGKAKKIGLHFSENPKFSKQQSDVLVKCGEYLFHIPPSKDDFENLTHLGQLDHSTRNPNYRMPLNQAKKLLQQYTGFKEKTDSKHKKSTYTKPVFKKLGDSFF</sequence>
<keyword evidence="2" id="KW-1185">Reference proteome</keyword>
<dbReference type="AlphaFoldDB" id="A0A3L7K362"/>
<dbReference type="InterPro" id="IPR025552">
    <property type="entry name" value="YkyB"/>
</dbReference>
<dbReference type="Pfam" id="PF14177">
    <property type="entry name" value="YkyB"/>
    <property type="match status" value="1"/>
</dbReference>
<dbReference type="EMBL" id="RCVZ01000002">
    <property type="protein sequence ID" value="RLQ97075.1"/>
    <property type="molecule type" value="Genomic_DNA"/>
</dbReference>
<dbReference type="Proteomes" id="UP000276770">
    <property type="component" value="Unassembled WGS sequence"/>
</dbReference>
<evidence type="ECO:0000313" key="1">
    <source>
        <dbReference type="EMBL" id="RLQ97075.1"/>
    </source>
</evidence>
<proteinExistence type="predicted"/>
<organism evidence="1 2">
    <name type="scientific">Falsibacillus albus</name>
    <dbReference type="NCBI Taxonomy" id="2478915"/>
    <lineage>
        <taxon>Bacteria</taxon>
        <taxon>Bacillati</taxon>
        <taxon>Bacillota</taxon>
        <taxon>Bacilli</taxon>
        <taxon>Bacillales</taxon>
        <taxon>Bacillaceae</taxon>
        <taxon>Falsibacillus</taxon>
    </lineage>
</organism>
<reference evidence="1 2" key="1">
    <citation type="submission" date="2018-10" db="EMBL/GenBank/DDBJ databases">
        <title>Falsibacillus sp. genome draft.</title>
        <authorList>
            <person name="Shi S."/>
        </authorList>
    </citation>
    <scope>NUCLEOTIDE SEQUENCE [LARGE SCALE GENOMIC DNA]</scope>
    <source>
        <strain evidence="1 2">GY 10110</strain>
    </source>
</reference>
<protein>
    <recommendedName>
        <fullName evidence="3">YkyB-like protein</fullName>
    </recommendedName>
</protein>
<accession>A0A3L7K362</accession>
<evidence type="ECO:0008006" key="3">
    <source>
        <dbReference type="Google" id="ProtNLM"/>
    </source>
</evidence>
<name>A0A3L7K362_9BACI</name>
<evidence type="ECO:0000313" key="2">
    <source>
        <dbReference type="Proteomes" id="UP000276770"/>
    </source>
</evidence>
<comment type="caution">
    <text evidence="1">The sequence shown here is derived from an EMBL/GenBank/DDBJ whole genome shotgun (WGS) entry which is preliminary data.</text>
</comment>
<gene>
    <name evidence="1" type="ORF">D9X91_02635</name>
</gene>
<dbReference type="OrthoDB" id="2360869at2"/>